<gene>
    <name evidence="1" type="ORF">VKT23_014911</name>
</gene>
<protein>
    <submittedName>
        <fullName evidence="1">Uncharacterized protein</fullName>
    </submittedName>
</protein>
<reference evidence="1 2" key="1">
    <citation type="submission" date="2024-01" db="EMBL/GenBank/DDBJ databases">
        <title>A draft genome for the cacao thread blight pathogen Marasmiellus scandens.</title>
        <authorList>
            <person name="Baruah I.K."/>
            <person name="Leung J."/>
            <person name="Bukari Y."/>
            <person name="Amoako-Attah I."/>
            <person name="Meinhardt L.W."/>
            <person name="Bailey B.A."/>
            <person name="Cohen S.P."/>
        </authorList>
    </citation>
    <scope>NUCLEOTIDE SEQUENCE [LARGE SCALE GENOMIC DNA]</scope>
    <source>
        <strain evidence="1 2">GH-19</strain>
    </source>
</reference>
<keyword evidence="2" id="KW-1185">Reference proteome</keyword>
<evidence type="ECO:0000313" key="1">
    <source>
        <dbReference type="EMBL" id="KAK7445495.1"/>
    </source>
</evidence>
<dbReference type="EMBL" id="JBANRG010000047">
    <property type="protein sequence ID" value="KAK7445495.1"/>
    <property type="molecule type" value="Genomic_DNA"/>
</dbReference>
<name>A0ABR1J2T6_9AGAR</name>
<organism evidence="1 2">
    <name type="scientific">Marasmiellus scandens</name>
    <dbReference type="NCBI Taxonomy" id="2682957"/>
    <lineage>
        <taxon>Eukaryota</taxon>
        <taxon>Fungi</taxon>
        <taxon>Dikarya</taxon>
        <taxon>Basidiomycota</taxon>
        <taxon>Agaricomycotina</taxon>
        <taxon>Agaricomycetes</taxon>
        <taxon>Agaricomycetidae</taxon>
        <taxon>Agaricales</taxon>
        <taxon>Marasmiineae</taxon>
        <taxon>Omphalotaceae</taxon>
        <taxon>Marasmiellus</taxon>
    </lineage>
</organism>
<evidence type="ECO:0000313" key="2">
    <source>
        <dbReference type="Proteomes" id="UP001498398"/>
    </source>
</evidence>
<sequence>MSLTLPVEELIRSEIILTPNQNGPPAFNFKPSSVSTSCSMCPSGLLVHFRAVIEDGKHMVSISTLPQQSATIDKGVAIANPTALPTNLDVSHPEDNYSGSSPVSDEIDDDATAAVLQDALTFIDNNANSSSFEYWDIFQNSLNENENLPSSPTFIGESAAISASFHTGTLATSETMDPFLAHIVSIGDENDPSENDGFSLVPSSDQAPFSYDYPSPTPSDKCSLTMSIAGMSENI</sequence>
<accession>A0ABR1J2T6</accession>
<proteinExistence type="predicted"/>
<dbReference type="Proteomes" id="UP001498398">
    <property type="component" value="Unassembled WGS sequence"/>
</dbReference>
<comment type="caution">
    <text evidence="1">The sequence shown here is derived from an EMBL/GenBank/DDBJ whole genome shotgun (WGS) entry which is preliminary data.</text>
</comment>